<protein>
    <recommendedName>
        <fullName evidence="3">DUF3800 domain-containing protein</fullName>
    </recommendedName>
</protein>
<dbReference type="Pfam" id="PF12686">
    <property type="entry name" value="DUF3800"/>
    <property type="match status" value="1"/>
</dbReference>
<evidence type="ECO:0000313" key="2">
    <source>
        <dbReference type="Proteomes" id="UP000182961"/>
    </source>
</evidence>
<dbReference type="InterPro" id="IPR024524">
    <property type="entry name" value="DUF3800"/>
</dbReference>
<proteinExistence type="predicted"/>
<sequence>MEKTIYIDESCHLEKDQLPLMCIGYTKIDSSKHETYKKEIKAIKRRHHSPTEIKWNKLSMSRWELYKELIDYFFKKEIHFRAILVKNKAQLNHAKFNKGDHNSFYYTLVYLLLKNPYVNATEDQFKVILDIKDTRGKERLRNLDLRLKKEYQSKYQKESPFHFFQHIRSHESELLQLTDLFIGAITYKARKAHKEEKASEVKKRIVTYLEQKSGYVLHDGTNPFEEKFNIFDFQIQTSQL</sequence>
<organism evidence="1 2">
    <name type="scientific">Flavobacterium succinicans</name>
    <dbReference type="NCBI Taxonomy" id="29536"/>
    <lineage>
        <taxon>Bacteria</taxon>
        <taxon>Pseudomonadati</taxon>
        <taxon>Bacteroidota</taxon>
        <taxon>Flavobacteriia</taxon>
        <taxon>Flavobacteriales</taxon>
        <taxon>Flavobacteriaceae</taxon>
        <taxon>Flavobacterium</taxon>
    </lineage>
</organism>
<dbReference type="EMBL" id="FOUT01000004">
    <property type="protein sequence ID" value="SFM95343.1"/>
    <property type="molecule type" value="Genomic_DNA"/>
</dbReference>
<dbReference type="eggNOG" id="ENOG502Z8AJ">
    <property type="taxonomic scope" value="Bacteria"/>
</dbReference>
<reference evidence="2" key="1">
    <citation type="submission" date="2016-10" db="EMBL/GenBank/DDBJ databases">
        <authorList>
            <person name="Varghese N."/>
            <person name="Submissions S."/>
        </authorList>
    </citation>
    <scope>NUCLEOTIDE SEQUENCE [LARGE SCALE GENOMIC DNA]</scope>
    <source>
        <strain evidence="2">DSM 4002</strain>
    </source>
</reference>
<dbReference type="Proteomes" id="UP000182961">
    <property type="component" value="Unassembled WGS sequence"/>
</dbReference>
<keyword evidence="2" id="KW-1185">Reference proteome</keyword>
<dbReference type="AlphaFoldDB" id="A0A1I4V2J1"/>
<name>A0A1I4V2J1_9FLAO</name>
<evidence type="ECO:0000313" key="1">
    <source>
        <dbReference type="EMBL" id="SFM95343.1"/>
    </source>
</evidence>
<dbReference type="RefSeq" id="WP_024979920.1">
    <property type="nucleotide sequence ID" value="NZ_CBCRUM010000003.1"/>
</dbReference>
<accession>A0A1I4V2J1</accession>
<gene>
    <name evidence="1" type="ORF">SAMN05444143_10494</name>
</gene>
<evidence type="ECO:0008006" key="3">
    <source>
        <dbReference type="Google" id="ProtNLM"/>
    </source>
</evidence>